<proteinExistence type="predicted"/>
<feature type="compositionally biased region" description="Acidic residues" evidence="2">
    <location>
        <begin position="242"/>
        <end position="262"/>
    </location>
</feature>
<protein>
    <recommendedName>
        <fullName evidence="7">MBL fold metallo-hydrolase</fullName>
    </recommendedName>
</protein>
<dbReference type="AlphaFoldDB" id="A0A433VR06"/>
<dbReference type="Pfam" id="PF10996">
    <property type="entry name" value="Beta-Casp"/>
    <property type="match status" value="1"/>
</dbReference>
<dbReference type="Gene3D" id="3.60.15.10">
    <property type="entry name" value="Ribonuclease Z/Hydroxyacylglutathione hydrolase-like"/>
    <property type="match status" value="1"/>
</dbReference>
<reference evidence="5" key="1">
    <citation type="submission" date="2018-12" db="EMBL/GenBank/DDBJ databases">
        <authorList>
            <person name="Will S."/>
            <person name="Neumann-Schaal M."/>
            <person name="Henke P."/>
        </authorList>
    </citation>
    <scope>NUCLEOTIDE SEQUENCE</scope>
    <source>
        <strain evidence="5">PCC 7102</strain>
    </source>
</reference>
<dbReference type="SMART" id="SM00849">
    <property type="entry name" value="Lactamase_B"/>
    <property type="match status" value="1"/>
</dbReference>
<evidence type="ECO:0008006" key="7">
    <source>
        <dbReference type="Google" id="ProtNLM"/>
    </source>
</evidence>
<dbReference type="GO" id="GO:0004521">
    <property type="term" value="F:RNA endonuclease activity"/>
    <property type="evidence" value="ECO:0007669"/>
    <property type="project" value="TreeGrafter"/>
</dbReference>
<comment type="caution">
    <text evidence="5">The sequence shown here is derived from an EMBL/GenBank/DDBJ whole genome shotgun (WGS) entry which is preliminary data.</text>
</comment>
<sequence>MADTQQNLTTEIFCCLEGSIENQCLTTITGEILKIKGNSEFSGAGIWICIPATDSNGTVVSVSIISQVESAQQSYCIGRVTQVAKRGTILVKVSNSCKVTFTTAQILHVSSIYRLDFEFISGKLYVTTATKFDSDYQNQTVSVPLPEEVVEPVAIPALVTTATTATTVATPKTLEKVWREKLEPLILERIPGIKISEFNVYTGVLEWEGTVQEKRYRVQGTVGSTSLLIYELGSYQQPALGDDSDIDDDDFDDEDEDEEENEDDILRVTPLGAARSIGASCFKVEIGKYEIVLDAGTRPKGDNPLPAFELLKNPNLILITHAHSDHIGALPVLHRMFKATPMICTPGTRSIARVMLEDCLKVNLKNEDFEPLFEEQDLYQTLLHLETQPIGVEFEPLPGLTVKFINAGHIVGAACIYLKYGNRSLVYTGDYNIANSRTTVGLKLADLPTADILITEATYGAAIHPSRKQQETELVQAVWNVVAKGGNVLIPAFALGRAQEIILLLKTSALFTNSNIPIFVDGLVRKITDVFNDNLDLLPEAVSNFAANCRIPPFCDGKKVIFVTDTKERPFAMVQPSVIIASSGMLTGGASVYYAKSLLERDDAAIFMSGYTDEESPGRLLQSMKSGEVVTMDGVDYTVKAEIRKFNLSAHTDRIGIGQVIAKVAPRHLILIHGMPDSLYDLARTDLQKNHVVHIPSCGETIEYGVFPDFLSQKRQVEIEHPKEVELEIVAEHDGAWIRIPQEVVDTDPRWQTLSQVGIIRAKWHRDSLMLLPITKKQIPKKPPMITAGNCCARCKYFDGSLCLMPESIFHNRQIAPEGSCPEFTLSP</sequence>
<accession>A0A433VR06</accession>
<feature type="region of interest" description="Disordered" evidence="2">
    <location>
        <begin position="238"/>
        <end position="262"/>
    </location>
</feature>
<feature type="domain" description="Metallo-beta-lactamase" evidence="3">
    <location>
        <begin position="278"/>
        <end position="464"/>
    </location>
</feature>
<reference evidence="5" key="2">
    <citation type="journal article" date="2019" name="Genome Biol. Evol.">
        <title>Day and night: Metabolic profiles and evolutionary relationships of six axenic non-marine cyanobacteria.</title>
        <authorList>
            <person name="Will S.E."/>
            <person name="Henke P."/>
            <person name="Boedeker C."/>
            <person name="Huang S."/>
            <person name="Brinkmann H."/>
            <person name="Rohde M."/>
            <person name="Jarek M."/>
            <person name="Friedl T."/>
            <person name="Seufert S."/>
            <person name="Schumacher M."/>
            <person name="Overmann J."/>
            <person name="Neumann-Schaal M."/>
            <person name="Petersen J."/>
        </authorList>
    </citation>
    <scope>NUCLEOTIDE SEQUENCE [LARGE SCALE GENOMIC DNA]</scope>
    <source>
        <strain evidence="5">PCC 7102</strain>
    </source>
</reference>
<dbReference type="Pfam" id="PF00753">
    <property type="entry name" value="Lactamase_B"/>
    <property type="match status" value="1"/>
</dbReference>
<dbReference type="InterPro" id="IPR050698">
    <property type="entry name" value="MBL"/>
</dbReference>
<evidence type="ECO:0000313" key="6">
    <source>
        <dbReference type="Proteomes" id="UP000271624"/>
    </source>
</evidence>
<dbReference type="RefSeq" id="WP_127080309.1">
    <property type="nucleotide sequence ID" value="NZ_RSCL01000003.1"/>
</dbReference>
<dbReference type="OrthoDB" id="9803916at2"/>
<dbReference type="SUPFAM" id="SSF56281">
    <property type="entry name" value="Metallo-hydrolase/oxidoreductase"/>
    <property type="match status" value="1"/>
</dbReference>
<name>A0A433VR06_9CYAN</name>
<gene>
    <name evidence="5" type="ORF">DSM106972_016870</name>
</gene>
<evidence type="ECO:0000256" key="2">
    <source>
        <dbReference type="SAM" id="MobiDB-lite"/>
    </source>
</evidence>
<dbReference type="Proteomes" id="UP000271624">
    <property type="component" value="Unassembled WGS sequence"/>
</dbReference>
<evidence type="ECO:0000259" key="3">
    <source>
        <dbReference type="SMART" id="SM00849"/>
    </source>
</evidence>
<dbReference type="InterPro" id="IPR011108">
    <property type="entry name" value="RMMBL"/>
</dbReference>
<feature type="domain" description="Beta-Casp" evidence="4">
    <location>
        <begin position="498"/>
        <end position="621"/>
    </location>
</feature>
<evidence type="ECO:0000256" key="1">
    <source>
        <dbReference type="ARBA" id="ARBA00022801"/>
    </source>
</evidence>
<dbReference type="Pfam" id="PF07521">
    <property type="entry name" value="RMMBL"/>
    <property type="match status" value="1"/>
</dbReference>
<organism evidence="5 6">
    <name type="scientific">Dulcicalothrix desertica PCC 7102</name>
    <dbReference type="NCBI Taxonomy" id="232991"/>
    <lineage>
        <taxon>Bacteria</taxon>
        <taxon>Bacillati</taxon>
        <taxon>Cyanobacteriota</taxon>
        <taxon>Cyanophyceae</taxon>
        <taxon>Nostocales</taxon>
        <taxon>Calotrichaceae</taxon>
        <taxon>Dulcicalothrix</taxon>
    </lineage>
</organism>
<evidence type="ECO:0000313" key="5">
    <source>
        <dbReference type="EMBL" id="RUT08519.1"/>
    </source>
</evidence>
<keyword evidence="6" id="KW-1185">Reference proteome</keyword>
<dbReference type="Gene3D" id="3.40.50.10890">
    <property type="match status" value="1"/>
</dbReference>
<dbReference type="PANTHER" id="PTHR11203">
    <property type="entry name" value="CLEAVAGE AND POLYADENYLATION SPECIFICITY FACTOR FAMILY MEMBER"/>
    <property type="match status" value="1"/>
</dbReference>
<dbReference type="InterPro" id="IPR036866">
    <property type="entry name" value="RibonucZ/Hydroxyglut_hydro"/>
</dbReference>
<dbReference type="GO" id="GO:0016787">
    <property type="term" value="F:hydrolase activity"/>
    <property type="evidence" value="ECO:0007669"/>
    <property type="project" value="UniProtKB-KW"/>
</dbReference>
<dbReference type="CDD" id="cd16295">
    <property type="entry name" value="TTHA0252-CPSF-like_MBL-fold"/>
    <property type="match status" value="1"/>
</dbReference>
<dbReference type="PANTHER" id="PTHR11203:SF37">
    <property type="entry name" value="INTEGRATOR COMPLEX SUBUNIT 11"/>
    <property type="match status" value="1"/>
</dbReference>
<dbReference type="InterPro" id="IPR001279">
    <property type="entry name" value="Metallo-B-lactamas"/>
</dbReference>
<evidence type="ECO:0000259" key="4">
    <source>
        <dbReference type="SMART" id="SM01027"/>
    </source>
</evidence>
<dbReference type="SMART" id="SM01027">
    <property type="entry name" value="Beta-Casp"/>
    <property type="match status" value="1"/>
</dbReference>
<dbReference type="EMBL" id="RSCL01000003">
    <property type="protein sequence ID" value="RUT08519.1"/>
    <property type="molecule type" value="Genomic_DNA"/>
</dbReference>
<keyword evidence="1" id="KW-0378">Hydrolase</keyword>
<dbReference type="InterPro" id="IPR022712">
    <property type="entry name" value="Beta_Casp"/>
</dbReference>